<accession>A0ABX2GHI3</accession>
<dbReference type="SUPFAM" id="SSF53067">
    <property type="entry name" value="Actin-like ATPase domain"/>
    <property type="match status" value="1"/>
</dbReference>
<dbReference type="Gene3D" id="3.30.420.40">
    <property type="match status" value="2"/>
</dbReference>
<evidence type="ECO:0000256" key="1">
    <source>
        <dbReference type="ARBA" id="ARBA00002486"/>
    </source>
</evidence>
<dbReference type="InterPro" id="IPR000600">
    <property type="entry name" value="ROK"/>
</dbReference>
<dbReference type="InterPro" id="IPR043129">
    <property type="entry name" value="ATPase_NBD"/>
</dbReference>
<evidence type="ECO:0000313" key="5">
    <source>
        <dbReference type="Proteomes" id="UP000768180"/>
    </source>
</evidence>
<dbReference type="Proteomes" id="UP000768180">
    <property type="component" value="Unassembled WGS sequence"/>
</dbReference>
<comment type="similarity">
    <text evidence="2">Belongs to the ROK (NagC/XylR) family.</text>
</comment>
<dbReference type="InterPro" id="IPR036388">
    <property type="entry name" value="WH-like_DNA-bd_sf"/>
</dbReference>
<dbReference type="RefSeq" id="WP_055221283.1">
    <property type="nucleotide sequence ID" value="NZ_JAAITQ010000023.1"/>
</dbReference>
<dbReference type="Pfam" id="PF00480">
    <property type="entry name" value="ROK"/>
    <property type="match status" value="1"/>
</dbReference>
<name>A0ABX2GHI3_9FIRM</name>
<evidence type="ECO:0000256" key="2">
    <source>
        <dbReference type="ARBA" id="ARBA00006479"/>
    </source>
</evidence>
<evidence type="ECO:0000313" key="4">
    <source>
        <dbReference type="EMBL" id="NSE17110.1"/>
    </source>
</evidence>
<sequence>MNEKSITTITLKKINKKSVYQYIYEHRQTAKQQIVQDLTMGLSTVSQNLNVLEKEGLISRDGFFESTGGRKAQVIQIVPEYRIAVGVGILKNMFHLAAVNLYGEAIAEETVAVPFAQSDAYYDGIASSLESFLDRNGYDREKILGVSIATQGIPAPDGESVLYGEILHNTDMKLADFSTRIPYPCRLEHDSKAAASLELWNHPEIESAVVFLLNRNLGGAVITNHKVHQGLSMHSGTLEHICIDPEGPECYCGQKGCLETYCSANALEAAAQMPVKEFFPALRAGNDARLTEIWDAYLSHLAYAMKTANLLLDGAVIVSGYLAPYFKEEDCRTLLEKVDAASPFPLVREQLLVGTHGQYTPAIGAALLFIEEFLQSEF</sequence>
<protein>
    <submittedName>
        <fullName evidence="4">ROK family transcriptional regulator</fullName>
    </submittedName>
</protein>
<reference evidence="4 5" key="1">
    <citation type="journal article" date="2020" name="Cell Host Microbe">
        <title>Functional and Genomic Variation between Human-Derived Isolates of Lachnospiraceae Reveals Inter- and Intra-Species Diversity.</title>
        <authorList>
            <person name="Sorbara M.T."/>
            <person name="Littmann E.R."/>
            <person name="Fontana E."/>
            <person name="Moody T.U."/>
            <person name="Kohout C.E."/>
            <person name="Gjonbalaj M."/>
            <person name="Eaton V."/>
            <person name="Seok R."/>
            <person name="Leiner I.M."/>
            <person name="Pamer E.G."/>
        </authorList>
    </citation>
    <scope>NUCLEOTIDE SEQUENCE [LARGE SCALE GENOMIC DNA]</scope>
    <source>
        <strain evidence="4 5">MSK.14.54</strain>
    </source>
</reference>
<proteinExistence type="inferred from homology"/>
<dbReference type="InterPro" id="IPR036390">
    <property type="entry name" value="WH_DNA-bd_sf"/>
</dbReference>
<dbReference type="PANTHER" id="PTHR18964:SF149">
    <property type="entry name" value="BIFUNCTIONAL UDP-N-ACETYLGLUCOSAMINE 2-EPIMERASE_N-ACETYLMANNOSAMINE KINASE"/>
    <property type="match status" value="1"/>
</dbReference>
<organism evidence="4 5">
    <name type="scientific">Fusicatenibacter saccharivorans</name>
    <dbReference type="NCBI Taxonomy" id="1150298"/>
    <lineage>
        <taxon>Bacteria</taxon>
        <taxon>Bacillati</taxon>
        <taxon>Bacillota</taxon>
        <taxon>Clostridia</taxon>
        <taxon>Lachnospirales</taxon>
        <taxon>Lachnospiraceae</taxon>
        <taxon>Fusicatenibacter</taxon>
    </lineage>
</organism>
<comment type="function">
    <text evidence="1">Transcriptional repressor of xylose-utilizing enzymes.</text>
</comment>
<dbReference type="SUPFAM" id="SSF46785">
    <property type="entry name" value="Winged helix' DNA-binding domain"/>
    <property type="match status" value="1"/>
</dbReference>
<dbReference type="EMBL" id="JAAITQ010000023">
    <property type="protein sequence ID" value="NSE17110.1"/>
    <property type="molecule type" value="Genomic_DNA"/>
</dbReference>
<dbReference type="Gene3D" id="1.10.10.10">
    <property type="entry name" value="Winged helix-like DNA-binding domain superfamily/Winged helix DNA-binding domain"/>
    <property type="match status" value="1"/>
</dbReference>
<comment type="caution">
    <text evidence="4">The sequence shown here is derived from an EMBL/GenBank/DDBJ whole genome shotgun (WGS) entry which is preliminary data.</text>
</comment>
<keyword evidence="3" id="KW-0859">Xylose metabolism</keyword>
<dbReference type="PANTHER" id="PTHR18964">
    <property type="entry name" value="ROK (REPRESSOR, ORF, KINASE) FAMILY"/>
    <property type="match status" value="1"/>
</dbReference>
<gene>
    <name evidence="4" type="ORF">G5B05_11985</name>
</gene>
<keyword evidence="3" id="KW-0119">Carbohydrate metabolism</keyword>
<evidence type="ECO:0000256" key="3">
    <source>
        <dbReference type="ARBA" id="ARBA00022629"/>
    </source>
</evidence>
<keyword evidence="5" id="KW-1185">Reference proteome</keyword>